<protein>
    <submittedName>
        <fullName evidence="8">Radical SAM domain protein</fullName>
    </submittedName>
</protein>
<reference evidence="8 9" key="2">
    <citation type="journal article" date="2011" name="J. Bacteriol.">
        <title>Complete genome sequences for the anaerobic, extremely thermophilic plant biomass-degrading bacteria Caldicellulosiruptor hydrothermalis, Caldicellulosiruptor kristjanssonii, Caldicellulosiruptor kronotskyensis, Caldicellulosiruptor owensenis, and Caldicellulosiruptor lactoaceticus.</title>
        <authorList>
            <person name="Blumer-Schuette S.E."/>
            <person name="Ozdemir I."/>
            <person name="Mistry D."/>
            <person name="Lucas S."/>
            <person name="Lapidus A."/>
            <person name="Cheng J.F."/>
            <person name="Goodwin L.A."/>
            <person name="Pitluck S."/>
            <person name="Land M.L."/>
            <person name="Hauser L.J."/>
            <person name="Woyke T."/>
            <person name="Mikhailova N."/>
            <person name="Pati A."/>
            <person name="Kyrpides N.C."/>
            <person name="Ivanova N."/>
            <person name="Detter J.C."/>
            <person name="Walston-Davenport K."/>
            <person name="Han S."/>
            <person name="Adams M.W."/>
            <person name="Kelly R.M."/>
        </authorList>
    </citation>
    <scope>NUCLEOTIDE SEQUENCE [LARGE SCALE GENOMIC DNA]</scope>
    <source>
        <strain evidence="9">DSM 18902 / VKM B-2412 / 2002</strain>
    </source>
</reference>
<dbReference type="CDD" id="cd01335">
    <property type="entry name" value="Radical_SAM"/>
    <property type="match status" value="1"/>
</dbReference>
<feature type="domain" description="Radical SAM core" evidence="7">
    <location>
        <begin position="22"/>
        <end position="257"/>
    </location>
</feature>
<dbReference type="PANTHER" id="PTHR11228:SF7">
    <property type="entry name" value="PQQA PEPTIDE CYCLASE"/>
    <property type="match status" value="1"/>
</dbReference>
<dbReference type="SFLD" id="SFLDS00029">
    <property type="entry name" value="Radical_SAM"/>
    <property type="match status" value="1"/>
</dbReference>
<keyword evidence="2" id="KW-0004">4Fe-4S</keyword>
<evidence type="ECO:0000256" key="6">
    <source>
        <dbReference type="ARBA" id="ARBA00023014"/>
    </source>
</evidence>
<dbReference type="PROSITE" id="PS51918">
    <property type="entry name" value="RADICAL_SAM"/>
    <property type="match status" value="1"/>
</dbReference>
<dbReference type="HOGENOM" id="CLU_009273_1_2_9"/>
<dbReference type="InterPro" id="IPR050377">
    <property type="entry name" value="Radical_SAM_PqqE_MftC-like"/>
</dbReference>
<sequence>MKAKILEGTTPGGKRTVLAKSLPLDTPFLVQIFPIYACNLRCSYCIYSIPKSQHGYISSKIAMDMDIYKKYIDEIANFPNKLKMLRFAGIGEPLLHKDIAEMVRYAKMKNIAESVDIVTNGLLLNRELSLSLINAGLDRLRISIQGVSKEKYKSLARIDIDFNQFVENLKFFYRNRGSTKVYIKIIDCALENEEEKKFFEIFGDICDFIAIEHLTPAVQEIDYSRLTGKKTLDMTQNGTPLLEANICPQPFYMMQINPDGNVVPCCSFSYPTIVGNATVESILDIWNGLKFKAFRRSMLDGVKNASSVCSKCKTYKYGIYEEDVLDDYAEQLKKLFE</sequence>
<dbReference type="KEGG" id="ckn:Calkro_1058"/>
<keyword evidence="9" id="KW-1185">Reference proteome</keyword>
<dbReference type="SFLD" id="SFLDG01387">
    <property type="entry name" value="BtrN-like_SPASM_domain_contain"/>
    <property type="match status" value="1"/>
</dbReference>
<dbReference type="InterPro" id="IPR023885">
    <property type="entry name" value="4Fe4S-binding_SPASM_dom"/>
</dbReference>
<accession>E4SCJ5</accession>
<evidence type="ECO:0000256" key="2">
    <source>
        <dbReference type="ARBA" id="ARBA00022485"/>
    </source>
</evidence>
<evidence type="ECO:0000256" key="3">
    <source>
        <dbReference type="ARBA" id="ARBA00022691"/>
    </source>
</evidence>
<evidence type="ECO:0000256" key="4">
    <source>
        <dbReference type="ARBA" id="ARBA00022723"/>
    </source>
</evidence>
<keyword evidence="5" id="KW-0408">Iron</keyword>
<keyword evidence="3" id="KW-0949">S-adenosyl-L-methionine</keyword>
<dbReference type="EMBL" id="CP002330">
    <property type="protein sequence ID" value="ADQ45929.1"/>
    <property type="molecule type" value="Genomic_DNA"/>
</dbReference>
<dbReference type="RefSeq" id="WP_013430047.1">
    <property type="nucleotide sequence ID" value="NC_014720.1"/>
</dbReference>
<proteinExistence type="predicted"/>
<evidence type="ECO:0000313" key="9">
    <source>
        <dbReference type="Proteomes" id="UP000006835"/>
    </source>
</evidence>
<dbReference type="Pfam" id="PF13186">
    <property type="entry name" value="SPASM"/>
    <property type="match status" value="1"/>
</dbReference>
<dbReference type="OrthoDB" id="9810775at2"/>
<dbReference type="SUPFAM" id="SSF102114">
    <property type="entry name" value="Radical SAM enzymes"/>
    <property type="match status" value="1"/>
</dbReference>
<organism evidence="8 9">
    <name type="scientific">Caldicellulosiruptor kronotskyensis (strain DSM 18902 / VKM B-2412 / 2002)</name>
    <dbReference type="NCBI Taxonomy" id="632348"/>
    <lineage>
        <taxon>Bacteria</taxon>
        <taxon>Bacillati</taxon>
        <taxon>Bacillota</taxon>
        <taxon>Bacillota incertae sedis</taxon>
        <taxon>Caldicellulosiruptorales</taxon>
        <taxon>Caldicellulosiruptoraceae</taxon>
        <taxon>Caldicellulosiruptor</taxon>
    </lineage>
</organism>
<dbReference type="GO" id="GO:0003824">
    <property type="term" value="F:catalytic activity"/>
    <property type="evidence" value="ECO:0007669"/>
    <property type="project" value="InterPro"/>
</dbReference>
<dbReference type="SFLD" id="SFLDG01067">
    <property type="entry name" value="SPASM/twitch_domain_containing"/>
    <property type="match status" value="1"/>
</dbReference>
<dbReference type="AlphaFoldDB" id="E4SCJ5"/>
<evidence type="ECO:0000313" key="8">
    <source>
        <dbReference type="EMBL" id="ADQ45929.1"/>
    </source>
</evidence>
<dbReference type="InterPro" id="IPR034391">
    <property type="entry name" value="AdoMet-like_SPASM_containing"/>
</dbReference>
<keyword evidence="4" id="KW-0479">Metal-binding</keyword>
<comment type="cofactor">
    <cofactor evidence="1">
        <name>[4Fe-4S] cluster</name>
        <dbReference type="ChEBI" id="CHEBI:49883"/>
    </cofactor>
</comment>
<dbReference type="PATRIC" id="fig|632348.3.peg.1120"/>
<reference key="1">
    <citation type="submission" date="2010-11" db="EMBL/GenBank/DDBJ databases">
        <title>Complete sequence of Caldicellulosiruptor kronotskyensis 2002.</title>
        <authorList>
            <consortium name="US DOE Joint Genome Institute"/>
            <person name="Lucas S."/>
            <person name="Copeland A."/>
            <person name="Lapidus A."/>
            <person name="Cheng J.-F."/>
            <person name="Bruce D."/>
            <person name="Goodwin L."/>
            <person name="Pitluck S."/>
            <person name="Davenport K."/>
            <person name="Detter J.C."/>
            <person name="Han C."/>
            <person name="Tapia R."/>
            <person name="Land M."/>
            <person name="Hauser L."/>
            <person name="Jeffries C."/>
            <person name="Kyrpides N."/>
            <person name="Ivanova N."/>
            <person name="Mikhailova N."/>
            <person name="Blumer-Schuette S.E."/>
            <person name="Kelly R.M."/>
            <person name="Woyke T."/>
        </authorList>
    </citation>
    <scope>NUCLEOTIDE SEQUENCE</scope>
    <source>
        <strain>2002</strain>
    </source>
</reference>
<dbReference type="InterPro" id="IPR058240">
    <property type="entry name" value="rSAM_sf"/>
</dbReference>
<dbReference type="CDD" id="cd21109">
    <property type="entry name" value="SPASM"/>
    <property type="match status" value="1"/>
</dbReference>
<dbReference type="Pfam" id="PF04055">
    <property type="entry name" value="Radical_SAM"/>
    <property type="match status" value="1"/>
</dbReference>
<name>E4SCJ5_CALK2</name>
<evidence type="ECO:0000259" key="7">
    <source>
        <dbReference type="PROSITE" id="PS51918"/>
    </source>
</evidence>
<evidence type="ECO:0000256" key="1">
    <source>
        <dbReference type="ARBA" id="ARBA00001966"/>
    </source>
</evidence>
<dbReference type="Proteomes" id="UP000006835">
    <property type="component" value="Chromosome"/>
</dbReference>
<dbReference type="PANTHER" id="PTHR11228">
    <property type="entry name" value="RADICAL SAM DOMAIN PROTEIN"/>
    <property type="match status" value="1"/>
</dbReference>
<dbReference type="InterPro" id="IPR007197">
    <property type="entry name" value="rSAM"/>
</dbReference>
<dbReference type="InterPro" id="IPR013785">
    <property type="entry name" value="Aldolase_TIM"/>
</dbReference>
<keyword evidence="6" id="KW-0411">Iron-sulfur</keyword>
<dbReference type="GO" id="GO:0046872">
    <property type="term" value="F:metal ion binding"/>
    <property type="evidence" value="ECO:0007669"/>
    <property type="project" value="UniProtKB-KW"/>
</dbReference>
<dbReference type="GO" id="GO:0051536">
    <property type="term" value="F:iron-sulfur cluster binding"/>
    <property type="evidence" value="ECO:0007669"/>
    <property type="project" value="UniProtKB-KW"/>
</dbReference>
<evidence type="ECO:0000256" key="5">
    <source>
        <dbReference type="ARBA" id="ARBA00023004"/>
    </source>
</evidence>
<gene>
    <name evidence="8" type="ordered locus">Calkro_1058</name>
</gene>
<dbReference type="Gene3D" id="3.20.20.70">
    <property type="entry name" value="Aldolase class I"/>
    <property type="match status" value="1"/>
</dbReference>